<dbReference type="RefSeq" id="WP_008200070.1">
    <property type="nucleotide sequence ID" value="NZ_CM001023.1"/>
</dbReference>
<evidence type="ECO:0000259" key="1">
    <source>
        <dbReference type="Pfam" id="PF03016"/>
    </source>
</evidence>
<dbReference type="OrthoDB" id="1416011at2"/>
<reference evidence="2 3" key="1">
    <citation type="journal article" date="2011" name="J. Bacteriol.">
        <title>Complete genome sequence of Algoriphagus sp. PR1, bacterial prey of a colony-forming choanoflagellate.</title>
        <authorList>
            <person name="Alegado R.A."/>
            <person name="Ferriera S."/>
            <person name="Nusbaum C."/>
            <person name="Young S.K."/>
            <person name="Zeng Q."/>
            <person name="Imamovic A."/>
            <person name="Fairclough S.R."/>
            <person name="King N."/>
        </authorList>
    </citation>
    <scope>NUCLEOTIDE SEQUENCE [LARGE SCALE GENOMIC DNA]</scope>
    <source>
        <strain evidence="2 3">PR1</strain>
    </source>
</reference>
<proteinExistence type="predicted"/>
<sequence>MVKLFIGEGDFKSNPLFEIFQYEENGSIGISPLAKPFFRKVEEAQDADWLLMPVFITSLTSPKGQELIKEFVNLGKKCQKPVGVFSNSDYLTDPGSKDVWIFSPGTYRSIQNLVELPAVIPFDPVEKWFKGDWRPLDKSKSNSLGFCGQATLHPLKALKDYLKLSQVRKEIDRGISPFLYVPFFLPVWERGRLLKNLSKHKSLKTDFVLRQKYRGGYGSEEHAIKTEREFFENIEKNLFTLCLRGSGNYSVRFYQTLAMGRIPVLIDTDSNLPYEDVIPYQDLIVKVPYSERTEVGSAIQKFLEGKSDEDLQKIQSKCRQVWKDAFQPPGSLEFFAKKLNRIALNK</sequence>
<name>A3HRD9_9BACT</name>
<dbReference type="Proteomes" id="UP000003919">
    <property type="component" value="Unassembled WGS sequence"/>
</dbReference>
<evidence type="ECO:0000313" key="2">
    <source>
        <dbReference type="EMBL" id="EAZ82407.1"/>
    </source>
</evidence>
<dbReference type="EMBL" id="AAXU02000001">
    <property type="protein sequence ID" value="EAZ82407.1"/>
    <property type="molecule type" value="Genomic_DNA"/>
</dbReference>
<feature type="domain" description="Exostosin GT47" evidence="1">
    <location>
        <begin position="193"/>
        <end position="301"/>
    </location>
</feature>
<gene>
    <name evidence="2" type="ORF">ALPR1_09340</name>
</gene>
<evidence type="ECO:0000313" key="3">
    <source>
        <dbReference type="Proteomes" id="UP000003919"/>
    </source>
</evidence>
<dbReference type="InterPro" id="IPR040911">
    <property type="entry name" value="Exostosin_GT47"/>
</dbReference>
<accession>A3HRD9</accession>
<comment type="caution">
    <text evidence="2">The sequence shown here is derived from an EMBL/GenBank/DDBJ whole genome shotgun (WGS) entry which is preliminary data.</text>
</comment>
<protein>
    <recommendedName>
        <fullName evidence="1">Exostosin GT47 domain-containing protein</fullName>
    </recommendedName>
</protein>
<dbReference type="Pfam" id="PF03016">
    <property type="entry name" value="Exostosin_GT47"/>
    <property type="match status" value="1"/>
</dbReference>
<dbReference type="eggNOG" id="COG0438">
    <property type="taxonomic scope" value="Bacteria"/>
</dbReference>
<dbReference type="STRING" id="388413.ALPR1_09340"/>
<dbReference type="HOGENOM" id="CLU_771081_0_0_10"/>
<keyword evidence="3" id="KW-1185">Reference proteome</keyword>
<organism evidence="2 3">
    <name type="scientific">Algoriphagus machipongonensis</name>
    <dbReference type="NCBI Taxonomy" id="388413"/>
    <lineage>
        <taxon>Bacteria</taxon>
        <taxon>Pseudomonadati</taxon>
        <taxon>Bacteroidota</taxon>
        <taxon>Cytophagia</taxon>
        <taxon>Cytophagales</taxon>
        <taxon>Cyclobacteriaceae</taxon>
        <taxon>Algoriphagus</taxon>
    </lineage>
</organism>
<dbReference type="AlphaFoldDB" id="A3HRD9"/>